<evidence type="ECO:0000256" key="7">
    <source>
        <dbReference type="ARBA" id="ARBA00023014"/>
    </source>
</evidence>
<dbReference type="PROSITE" id="PS00197">
    <property type="entry name" value="2FE2S_FER_1"/>
    <property type="match status" value="1"/>
</dbReference>
<dbReference type="Gene3D" id="3.40.50.80">
    <property type="entry name" value="Nucleotide-binding domain of ferredoxin-NADP reductase (FNR) module"/>
    <property type="match status" value="1"/>
</dbReference>
<evidence type="ECO:0000256" key="4">
    <source>
        <dbReference type="ARBA" id="ARBA00022723"/>
    </source>
</evidence>
<organism evidence="10 11">
    <name type="scientific">Microlunatus ginsengisoli</name>
    <dbReference type="NCBI Taxonomy" id="363863"/>
    <lineage>
        <taxon>Bacteria</taxon>
        <taxon>Bacillati</taxon>
        <taxon>Actinomycetota</taxon>
        <taxon>Actinomycetes</taxon>
        <taxon>Propionibacteriales</taxon>
        <taxon>Propionibacteriaceae</taxon>
        <taxon>Microlunatus</taxon>
    </lineage>
</organism>
<name>A0ABP6ZDP5_9ACTN</name>
<dbReference type="EMBL" id="BAABAB010000003">
    <property type="protein sequence ID" value="GAA3604455.1"/>
    <property type="molecule type" value="Genomic_DNA"/>
</dbReference>
<dbReference type="InterPro" id="IPR036010">
    <property type="entry name" value="2Fe-2S_ferredoxin-like_sf"/>
</dbReference>
<dbReference type="InterPro" id="IPR050415">
    <property type="entry name" value="MRET"/>
</dbReference>
<dbReference type="InterPro" id="IPR039261">
    <property type="entry name" value="FNR_nucleotide-bd"/>
</dbReference>
<dbReference type="Pfam" id="PF00175">
    <property type="entry name" value="NAD_binding_1"/>
    <property type="match status" value="1"/>
</dbReference>
<evidence type="ECO:0000256" key="5">
    <source>
        <dbReference type="ARBA" id="ARBA00023002"/>
    </source>
</evidence>
<keyword evidence="2" id="KW-0285">Flavoprotein</keyword>
<dbReference type="SUPFAM" id="SSF54292">
    <property type="entry name" value="2Fe-2S ferredoxin-like"/>
    <property type="match status" value="1"/>
</dbReference>
<dbReference type="InterPro" id="IPR017938">
    <property type="entry name" value="Riboflavin_synthase-like_b-brl"/>
</dbReference>
<keyword evidence="4" id="KW-0479">Metal-binding</keyword>
<dbReference type="InterPro" id="IPR006058">
    <property type="entry name" value="2Fe2S_fd_BS"/>
</dbReference>
<dbReference type="SUPFAM" id="SSF52343">
    <property type="entry name" value="Ferredoxin reductase-like, C-terminal NADP-linked domain"/>
    <property type="match status" value="1"/>
</dbReference>
<dbReference type="CDD" id="cd00207">
    <property type="entry name" value="fer2"/>
    <property type="match status" value="1"/>
</dbReference>
<proteinExistence type="predicted"/>
<keyword evidence="5" id="KW-0560">Oxidoreductase</keyword>
<dbReference type="InterPro" id="IPR017927">
    <property type="entry name" value="FAD-bd_FR_type"/>
</dbReference>
<accession>A0ABP6ZDP5</accession>
<keyword evidence="7" id="KW-0411">Iron-sulfur</keyword>
<keyword evidence="6" id="KW-0408">Iron</keyword>
<dbReference type="RefSeq" id="WP_344801275.1">
    <property type="nucleotide sequence ID" value="NZ_BAABAB010000003.1"/>
</dbReference>
<feature type="domain" description="2Fe-2S ferredoxin-type" evidence="8">
    <location>
        <begin position="236"/>
        <end position="323"/>
    </location>
</feature>
<keyword evidence="3" id="KW-0001">2Fe-2S</keyword>
<dbReference type="InterPro" id="IPR012675">
    <property type="entry name" value="Beta-grasp_dom_sf"/>
</dbReference>
<sequence length="323" mass="34260">MVATKTIVREHEADLVVRAADTVADGVLALTLADPSGQPLPPWTPGAHVDLILGDDLTRQYSLCSSPGQPGSWRVGVLRTPDSRGGSERVHTSLPAGATVRVRGPRNHFPLVASPRYLFIAGGIGITPMLPMIAEAEASGADWSLLYGGRERSSMAFLDELAGYGDKVTVAPQNETGMLDLAAVLGTPQPETLVYCCGPEGLLGAVEKLCEDWPPGALHLERFSAKPQEAAEGGESSFELVLERSGLTLEVPPEKSVLDVIRGAGVSVLASCLEGVCGTCETEVIDGDVDHRDSVLNEEERASNEFMMVCVSRCKSARLTLDL</sequence>
<dbReference type="InterPro" id="IPR001041">
    <property type="entry name" value="2Fe-2S_ferredoxin-type"/>
</dbReference>
<comment type="cofactor">
    <cofactor evidence="1">
        <name>FAD</name>
        <dbReference type="ChEBI" id="CHEBI:57692"/>
    </cofactor>
</comment>
<dbReference type="Pfam" id="PF00111">
    <property type="entry name" value="Fer2"/>
    <property type="match status" value="1"/>
</dbReference>
<evidence type="ECO:0000256" key="1">
    <source>
        <dbReference type="ARBA" id="ARBA00001974"/>
    </source>
</evidence>
<protein>
    <submittedName>
        <fullName evidence="10">PDR/VanB family oxidoreductase</fullName>
    </submittedName>
</protein>
<dbReference type="PROSITE" id="PS51384">
    <property type="entry name" value="FAD_FR"/>
    <property type="match status" value="1"/>
</dbReference>
<reference evidence="11" key="1">
    <citation type="journal article" date="2019" name="Int. J. Syst. Evol. Microbiol.">
        <title>The Global Catalogue of Microorganisms (GCM) 10K type strain sequencing project: providing services to taxonomists for standard genome sequencing and annotation.</title>
        <authorList>
            <consortium name="The Broad Institute Genomics Platform"/>
            <consortium name="The Broad Institute Genome Sequencing Center for Infectious Disease"/>
            <person name="Wu L."/>
            <person name="Ma J."/>
        </authorList>
    </citation>
    <scope>NUCLEOTIDE SEQUENCE [LARGE SCALE GENOMIC DNA]</scope>
    <source>
        <strain evidence="11">JCM 16929</strain>
    </source>
</reference>
<evidence type="ECO:0000259" key="9">
    <source>
        <dbReference type="PROSITE" id="PS51384"/>
    </source>
</evidence>
<dbReference type="Gene3D" id="3.10.20.30">
    <property type="match status" value="1"/>
</dbReference>
<evidence type="ECO:0000256" key="6">
    <source>
        <dbReference type="ARBA" id="ARBA00023004"/>
    </source>
</evidence>
<evidence type="ECO:0000256" key="3">
    <source>
        <dbReference type="ARBA" id="ARBA00022714"/>
    </source>
</evidence>
<dbReference type="PANTHER" id="PTHR47354:SF1">
    <property type="entry name" value="CARNITINE MONOOXYGENASE REDUCTASE SUBUNIT"/>
    <property type="match status" value="1"/>
</dbReference>
<feature type="domain" description="FAD-binding FR-type" evidence="9">
    <location>
        <begin position="8"/>
        <end position="112"/>
    </location>
</feature>
<dbReference type="PRINTS" id="PR00409">
    <property type="entry name" value="PHDIOXRDTASE"/>
</dbReference>
<dbReference type="PANTHER" id="PTHR47354">
    <property type="entry name" value="NADH OXIDOREDUCTASE HCR"/>
    <property type="match status" value="1"/>
</dbReference>
<dbReference type="Gene3D" id="2.40.30.10">
    <property type="entry name" value="Translation factors"/>
    <property type="match status" value="1"/>
</dbReference>
<gene>
    <name evidence="10" type="ORF">GCM10022236_02790</name>
</gene>
<keyword evidence="11" id="KW-1185">Reference proteome</keyword>
<dbReference type="PROSITE" id="PS51085">
    <property type="entry name" value="2FE2S_FER_2"/>
    <property type="match status" value="1"/>
</dbReference>
<comment type="caution">
    <text evidence="10">The sequence shown here is derived from an EMBL/GenBank/DDBJ whole genome shotgun (WGS) entry which is preliminary data.</text>
</comment>
<evidence type="ECO:0000256" key="2">
    <source>
        <dbReference type="ARBA" id="ARBA00022630"/>
    </source>
</evidence>
<evidence type="ECO:0000259" key="8">
    <source>
        <dbReference type="PROSITE" id="PS51085"/>
    </source>
</evidence>
<dbReference type="SUPFAM" id="SSF63380">
    <property type="entry name" value="Riboflavin synthase domain-like"/>
    <property type="match status" value="1"/>
</dbReference>
<dbReference type="CDD" id="cd06185">
    <property type="entry name" value="PDR_like"/>
    <property type="match status" value="1"/>
</dbReference>
<dbReference type="InterPro" id="IPR001433">
    <property type="entry name" value="OxRdtase_FAD/NAD-bd"/>
</dbReference>
<evidence type="ECO:0000313" key="10">
    <source>
        <dbReference type="EMBL" id="GAA3604455.1"/>
    </source>
</evidence>
<evidence type="ECO:0000313" key="11">
    <source>
        <dbReference type="Proteomes" id="UP001501490"/>
    </source>
</evidence>
<dbReference type="Proteomes" id="UP001501490">
    <property type="component" value="Unassembled WGS sequence"/>
</dbReference>